<feature type="domain" description="PTS EIIA type-1" evidence="7">
    <location>
        <begin position="1"/>
        <end position="98"/>
    </location>
</feature>
<organism evidence="8">
    <name type="scientific">Lacrimispora sp. BS-2</name>
    <dbReference type="NCBI Taxonomy" id="3151850"/>
    <lineage>
        <taxon>Bacteria</taxon>
        <taxon>Bacillati</taxon>
        <taxon>Bacillota</taxon>
        <taxon>Clostridia</taxon>
        <taxon>Lachnospirales</taxon>
        <taxon>Lachnospiraceae</taxon>
        <taxon>Lacrimispora</taxon>
    </lineage>
</organism>
<dbReference type="AlphaFoldDB" id="A0AAU7PLM3"/>
<evidence type="ECO:0000256" key="2">
    <source>
        <dbReference type="ARBA" id="ARBA00022448"/>
    </source>
</evidence>
<dbReference type="Pfam" id="PF00358">
    <property type="entry name" value="PTS_EIIA_1"/>
    <property type="match status" value="1"/>
</dbReference>
<dbReference type="SUPFAM" id="SSF51261">
    <property type="entry name" value="Duplicated hybrid motif"/>
    <property type="match status" value="1"/>
</dbReference>
<dbReference type="PROSITE" id="PS51093">
    <property type="entry name" value="PTS_EIIA_TYPE_1"/>
    <property type="match status" value="1"/>
</dbReference>
<gene>
    <name evidence="8" type="ORF">ABFV83_15550</name>
</gene>
<keyword evidence="4" id="KW-0808">Transferase</keyword>
<dbReference type="Gene3D" id="2.70.70.10">
    <property type="entry name" value="Glucose Permease (Domain IIA)"/>
    <property type="match status" value="1"/>
</dbReference>
<dbReference type="RefSeq" id="WP_349945104.1">
    <property type="nucleotide sequence ID" value="NZ_CP157940.1"/>
</dbReference>
<evidence type="ECO:0000256" key="1">
    <source>
        <dbReference type="ARBA" id="ARBA00004496"/>
    </source>
</evidence>
<evidence type="ECO:0000256" key="6">
    <source>
        <dbReference type="ARBA" id="ARBA00022777"/>
    </source>
</evidence>
<dbReference type="PANTHER" id="PTHR45008:SF1">
    <property type="entry name" value="PTS SYSTEM GLUCOSE-SPECIFIC EIIA COMPONENT"/>
    <property type="match status" value="1"/>
</dbReference>
<dbReference type="FunFam" id="2.70.70.10:FF:000001">
    <property type="entry name" value="PTS system glucose-specific IIA component"/>
    <property type="match status" value="1"/>
</dbReference>
<evidence type="ECO:0000259" key="7">
    <source>
        <dbReference type="PROSITE" id="PS51093"/>
    </source>
</evidence>
<dbReference type="InterPro" id="IPR001127">
    <property type="entry name" value="PTS_EIIA_1_perm"/>
</dbReference>
<dbReference type="GO" id="GO:0016301">
    <property type="term" value="F:kinase activity"/>
    <property type="evidence" value="ECO:0007669"/>
    <property type="project" value="UniProtKB-KW"/>
</dbReference>
<dbReference type="EMBL" id="CP157940">
    <property type="protein sequence ID" value="XBS53228.1"/>
    <property type="molecule type" value="Genomic_DNA"/>
</dbReference>
<proteinExistence type="predicted"/>
<protein>
    <submittedName>
        <fullName evidence="8">Glucose PTS transporter subunit IIA</fullName>
    </submittedName>
</protein>
<reference evidence="8" key="1">
    <citation type="submission" date="2024-06" db="EMBL/GenBank/DDBJ databases">
        <title>Lacrimispora cavernae sp. nov., a novel anaerobe isolated from bat guano pile inside a cave.</title>
        <authorList>
            <person name="Miller S.L."/>
            <person name="Lu N."/>
            <person name="King J."/>
            <person name="Sankaranarayanan K."/>
            <person name="Lawson P.A."/>
        </authorList>
    </citation>
    <scope>NUCLEOTIDE SEQUENCE</scope>
    <source>
        <strain evidence="8">BS-2</strain>
    </source>
</reference>
<dbReference type="PANTHER" id="PTHR45008">
    <property type="entry name" value="PTS SYSTEM GLUCOSE-SPECIFIC EIIA COMPONENT"/>
    <property type="match status" value="1"/>
</dbReference>
<dbReference type="SUPFAM" id="SSF51445">
    <property type="entry name" value="(Trans)glycosidases"/>
    <property type="match status" value="1"/>
</dbReference>
<keyword evidence="5" id="KW-0598">Phosphotransferase system</keyword>
<dbReference type="InterPro" id="IPR050890">
    <property type="entry name" value="PTS_EIIA_component"/>
</dbReference>
<dbReference type="InterPro" id="IPR011055">
    <property type="entry name" value="Dup_hybrid_motif"/>
</dbReference>
<evidence type="ECO:0000256" key="3">
    <source>
        <dbReference type="ARBA" id="ARBA00022597"/>
    </source>
</evidence>
<accession>A0AAU7PLM3</accession>
<sequence>MLGEGIAIIPEEGKVYAPADGIISAVIDTKHAVGITTDTGAEVLIHVGLDTVRLGGEGFTLHCKEGDRVIKGSLLLEFDMEKIKEAGLSLTTPVLISNMNSFVSLKASDKKQVEAGKGIADPDVCTGGSHIRSKRITRTIEPDTYYPSHEAIDFYHYYKEDIALFHGPGFFLRAWKRNPMRPAWNSMTG</sequence>
<evidence type="ECO:0000256" key="4">
    <source>
        <dbReference type="ARBA" id="ARBA00022679"/>
    </source>
</evidence>
<dbReference type="PROSITE" id="PS00371">
    <property type="entry name" value="PTS_EIIA_TYPE_1_HIS"/>
    <property type="match status" value="1"/>
</dbReference>
<name>A0AAU7PLM3_9FIRM</name>
<dbReference type="NCBIfam" id="TIGR00830">
    <property type="entry name" value="PTBA"/>
    <property type="match status" value="1"/>
</dbReference>
<keyword evidence="6" id="KW-0418">Kinase</keyword>
<evidence type="ECO:0000256" key="5">
    <source>
        <dbReference type="ARBA" id="ARBA00022683"/>
    </source>
</evidence>
<dbReference type="InterPro" id="IPR017853">
    <property type="entry name" value="GH"/>
</dbReference>
<evidence type="ECO:0000313" key="8">
    <source>
        <dbReference type="EMBL" id="XBS53228.1"/>
    </source>
</evidence>
<dbReference type="GO" id="GO:0009401">
    <property type="term" value="P:phosphoenolpyruvate-dependent sugar phosphotransferase system"/>
    <property type="evidence" value="ECO:0007669"/>
    <property type="project" value="UniProtKB-KW"/>
</dbReference>
<comment type="subcellular location">
    <subcellularLocation>
        <location evidence="1">Cytoplasm</location>
    </subcellularLocation>
</comment>
<keyword evidence="3" id="KW-0762">Sugar transport</keyword>
<dbReference type="GO" id="GO:0005737">
    <property type="term" value="C:cytoplasm"/>
    <property type="evidence" value="ECO:0007669"/>
    <property type="project" value="UniProtKB-SubCell"/>
</dbReference>
<keyword evidence="2" id="KW-0813">Transport</keyword>